<gene>
    <name evidence="1" type="ORF">V5E97_21295</name>
</gene>
<protein>
    <submittedName>
        <fullName evidence="1">Uncharacterized protein</fullName>
    </submittedName>
</protein>
<dbReference type="AlphaFoldDB" id="A0AAU7C695"/>
<organism evidence="1">
    <name type="scientific">Singulisphaera sp. Ch08</name>
    <dbReference type="NCBI Taxonomy" id="3120278"/>
    <lineage>
        <taxon>Bacteria</taxon>
        <taxon>Pseudomonadati</taxon>
        <taxon>Planctomycetota</taxon>
        <taxon>Planctomycetia</taxon>
        <taxon>Isosphaerales</taxon>
        <taxon>Isosphaeraceae</taxon>
        <taxon>Singulisphaera</taxon>
    </lineage>
</organism>
<proteinExistence type="predicted"/>
<name>A0AAU7C695_9BACT</name>
<evidence type="ECO:0000313" key="1">
    <source>
        <dbReference type="EMBL" id="XBH00893.1"/>
    </source>
</evidence>
<dbReference type="EMBL" id="CP155447">
    <property type="protein sequence ID" value="XBH00893.1"/>
    <property type="molecule type" value="Genomic_DNA"/>
</dbReference>
<dbReference type="RefSeq" id="WP_406693575.1">
    <property type="nucleotide sequence ID" value="NZ_CP155447.1"/>
</dbReference>
<reference evidence="1" key="1">
    <citation type="submission" date="2024-05" db="EMBL/GenBank/DDBJ databases">
        <title>Planctomycetes of the genus Singulisphaera possess chitinolytic capabilities.</title>
        <authorList>
            <person name="Ivanova A."/>
        </authorList>
    </citation>
    <scope>NUCLEOTIDE SEQUENCE</scope>
    <source>
        <strain evidence="1">Ch08T</strain>
    </source>
</reference>
<sequence length="69" mass="7653">MSPKRSRRICLLASGLLGGRRRLALGFRIQGPPDRPSSGQPARPTFDEVVVFERMGKEGVACNVWDRLS</sequence>
<accession>A0AAU7C695</accession>